<feature type="binding site" evidence="6">
    <location>
        <begin position="168"/>
        <end position="173"/>
    </location>
    <ligand>
        <name>NAD(+)</name>
        <dbReference type="ChEBI" id="CHEBI:57540"/>
    </ligand>
</feature>
<feature type="binding site" evidence="6">
    <location>
        <position position="157"/>
    </location>
    <ligand>
        <name>NAD(+)</name>
        <dbReference type="ChEBI" id="CHEBI:57540"/>
    </ligand>
</feature>
<dbReference type="EMBL" id="DVMZ01000024">
    <property type="protein sequence ID" value="HIU58625.1"/>
    <property type="molecule type" value="Genomic_DNA"/>
</dbReference>
<evidence type="ECO:0000256" key="5">
    <source>
        <dbReference type="ARBA" id="ARBA00047925"/>
    </source>
</evidence>
<dbReference type="GO" id="GO:0003951">
    <property type="term" value="F:NAD+ kinase activity"/>
    <property type="evidence" value="ECO:0007669"/>
    <property type="project" value="UniProtKB-UniRule"/>
</dbReference>
<organism evidence="7 8">
    <name type="scientific">Candidatus Scatosoma pullistercoris</name>
    <dbReference type="NCBI Taxonomy" id="2840934"/>
    <lineage>
        <taxon>Bacteria</taxon>
        <taxon>Bacillati</taxon>
        <taxon>Bacillota</taxon>
        <taxon>Clostridia</taxon>
        <taxon>Candidatus Scatosoma</taxon>
    </lineage>
</organism>
<comment type="function">
    <text evidence="6">Involved in the regulation of the intracellular balance of NAD and NADP, and is a key enzyme in the biosynthesis of NADP. Catalyzes specifically the phosphorylation on 2'-hydroxyl of the adenosine moiety of NAD to yield NADP.</text>
</comment>
<dbReference type="PANTHER" id="PTHR20275">
    <property type="entry name" value="NAD KINASE"/>
    <property type="match status" value="1"/>
</dbReference>
<dbReference type="Pfam" id="PF01513">
    <property type="entry name" value="NAD_kinase"/>
    <property type="match status" value="1"/>
</dbReference>
<dbReference type="PANTHER" id="PTHR20275:SF0">
    <property type="entry name" value="NAD KINASE"/>
    <property type="match status" value="1"/>
</dbReference>
<dbReference type="Gene3D" id="3.40.50.10330">
    <property type="entry name" value="Probable inorganic polyphosphate/atp-NAD kinase, domain 1"/>
    <property type="match status" value="1"/>
</dbReference>
<dbReference type="GO" id="GO:0046872">
    <property type="term" value="F:metal ion binding"/>
    <property type="evidence" value="ECO:0007669"/>
    <property type="project" value="UniProtKB-UniRule"/>
</dbReference>
<keyword evidence="4 6" id="KW-0520">NAD</keyword>
<dbReference type="GO" id="GO:0019674">
    <property type="term" value="P:NAD+ metabolic process"/>
    <property type="evidence" value="ECO:0007669"/>
    <property type="project" value="InterPro"/>
</dbReference>
<evidence type="ECO:0000256" key="1">
    <source>
        <dbReference type="ARBA" id="ARBA00022679"/>
    </source>
</evidence>
<name>A0A9D1SFZ0_9FIRM</name>
<keyword evidence="6" id="KW-0067">ATP-binding</keyword>
<comment type="caution">
    <text evidence="6">Lacks conserved residue(s) required for the propagation of feature annotation.</text>
</comment>
<reference evidence="7" key="1">
    <citation type="submission" date="2020-10" db="EMBL/GenBank/DDBJ databases">
        <authorList>
            <person name="Gilroy R."/>
        </authorList>
    </citation>
    <scope>NUCLEOTIDE SEQUENCE</scope>
    <source>
        <strain evidence="7">11687</strain>
    </source>
</reference>
<feature type="binding site" evidence="6">
    <location>
        <begin position="53"/>
        <end position="54"/>
    </location>
    <ligand>
        <name>NAD(+)</name>
        <dbReference type="ChEBI" id="CHEBI:57540"/>
    </ligand>
</feature>
<comment type="similarity">
    <text evidence="6">Belongs to the NAD kinase family.</text>
</comment>
<dbReference type="AlphaFoldDB" id="A0A9D1SFZ0"/>
<reference evidence="7" key="2">
    <citation type="journal article" date="2021" name="PeerJ">
        <title>Extensive microbial diversity within the chicken gut microbiome revealed by metagenomics and culture.</title>
        <authorList>
            <person name="Gilroy R."/>
            <person name="Ravi A."/>
            <person name="Getino M."/>
            <person name="Pursley I."/>
            <person name="Horton D.L."/>
            <person name="Alikhan N.F."/>
            <person name="Baker D."/>
            <person name="Gharbi K."/>
            <person name="Hall N."/>
            <person name="Watson M."/>
            <person name="Adriaenssens E.M."/>
            <person name="Foster-Nyarko E."/>
            <person name="Jarju S."/>
            <person name="Secka A."/>
            <person name="Antonio M."/>
            <person name="Oren A."/>
            <person name="Chaudhuri R.R."/>
            <person name="La Ragione R."/>
            <person name="Hildebrand F."/>
            <person name="Pallen M.J."/>
        </authorList>
    </citation>
    <scope>NUCLEOTIDE SEQUENCE</scope>
    <source>
        <strain evidence="7">11687</strain>
    </source>
</reference>
<keyword evidence="2 6" id="KW-0418">Kinase</keyword>
<dbReference type="GO" id="GO:0051287">
    <property type="term" value="F:NAD binding"/>
    <property type="evidence" value="ECO:0007669"/>
    <property type="project" value="UniProtKB-ARBA"/>
</dbReference>
<keyword evidence="6" id="KW-0963">Cytoplasm</keyword>
<keyword evidence="1 6" id="KW-0808">Transferase</keyword>
<evidence type="ECO:0000313" key="8">
    <source>
        <dbReference type="Proteomes" id="UP000824081"/>
    </source>
</evidence>
<feature type="binding site" evidence="6">
    <location>
        <begin position="125"/>
        <end position="126"/>
    </location>
    <ligand>
        <name>NAD(+)</name>
        <dbReference type="ChEBI" id="CHEBI:57540"/>
    </ligand>
</feature>
<dbReference type="GO" id="GO:0005737">
    <property type="term" value="C:cytoplasm"/>
    <property type="evidence" value="ECO:0007669"/>
    <property type="project" value="UniProtKB-SubCell"/>
</dbReference>
<comment type="cofactor">
    <cofactor evidence="6">
        <name>a divalent metal cation</name>
        <dbReference type="ChEBI" id="CHEBI:60240"/>
    </cofactor>
</comment>
<dbReference type="InterPro" id="IPR017438">
    <property type="entry name" value="ATP-NAD_kinase_N"/>
</dbReference>
<sequence>MRVGIIANKAKVTDAGVIAGLAKYLRDRGYETVVFGTNEQIDGTDVVIVLGGDGAILHAAVVAARKNIKVIGINYGTLGFLTEYEKEETERVAELLEKLRGGDCQVLRRTMLELRVDGKSYYGLNEVAFQRDYAGASQIVRLEVFRNGKESGEFVGDGILLSTPTGSTAYALSAGGALLIPEVPVFMITPVCAFSLNTRAVVFPDTDKFYVKVTKGRVLLLIDGKQVSTLEKEMSAEIVKAPFTADFPVTGDACFLKKLRAKLNQ</sequence>
<dbReference type="Pfam" id="PF20143">
    <property type="entry name" value="NAD_kinase_C"/>
    <property type="match status" value="1"/>
</dbReference>
<evidence type="ECO:0000256" key="4">
    <source>
        <dbReference type="ARBA" id="ARBA00023027"/>
    </source>
</evidence>
<dbReference type="InterPro" id="IPR002504">
    <property type="entry name" value="NADK"/>
</dbReference>
<dbReference type="GO" id="GO:0005524">
    <property type="term" value="F:ATP binding"/>
    <property type="evidence" value="ECO:0007669"/>
    <property type="project" value="UniProtKB-KW"/>
</dbReference>
<accession>A0A9D1SFZ0</accession>
<proteinExistence type="inferred from homology"/>
<dbReference type="HAMAP" id="MF_00361">
    <property type="entry name" value="NAD_kinase"/>
    <property type="match status" value="1"/>
</dbReference>
<comment type="caution">
    <text evidence="7">The sequence shown here is derived from an EMBL/GenBank/DDBJ whole genome shotgun (WGS) entry which is preliminary data.</text>
</comment>
<evidence type="ECO:0000313" key="7">
    <source>
        <dbReference type="EMBL" id="HIU58625.1"/>
    </source>
</evidence>
<dbReference type="InterPro" id="IPR016064">
    <property type="entry name" value="NAD/diacylglycerol_kinase_sf"/>
</dbReference>
<dbReference type="InterPro" id="IPR017437">
    <property type="entry name" value="ATP-NAD_kinase_PpnK-typ_C"/>
</dbReference>
<dbReference type="SUPFAM" id="SSF111331">
    <property type="entry name" value="NAD kinase/diacylglycerol kinase-like"/>
    <property type="match status" value="1"/>
</dbReference>
<evidence type="ECO:0000256" key="3">
    <source>
        <dbReference type="ARBA" id="ARBA00022857"/>
    </source>
</evidence>
<protein>
    <recommendedName>
        <fullName evidence="6">NAD kinase</fullName>
        <ecNumber evidence="6">2.7.1.23</ecNumber>
    </recommendedName>
    <alternativeName>
        <fullName evidence="6">ATP-dependent NAD kinase</fullName>
    </alternativeName>
</protein>
<dbReference type="EC" id="2.7.1.23" evidence="6"/>
<comment type="subcellular location">
    <subcellularLocation>
        <location evidence="6">Cytoplasm</location>
    </subcellularLocation>
</comment>
<feature type="active site" description="Proton acceptor" evidence="6">
    <location>
        <position position="53"/>
    </location>
</feature>
<dbReference type="Proteomes" id="UP000824081">
    <property type="component" value="Unassembled WGS sequence"/>
</dbReference>
<dbReference type="Gene3D" id="2.60.200.30">
    <property type="entry name" value="Probable inorganic polyphosphate/atp-NAD kinase, domain 2"/>
    <property type="match status" value="1"/>
</dbReference>
<comment type="catalytic activity">
    <reaction evidence="5 6">
        <text>NAD(+) + ATP = ADP + NADP(+) + H(+)</text>
        <dbReference type="Rhea" id="RHEA:18629"/>
        <dbReference type="ChEBI" id="CHEBI:15378"/>
        <dbReference type="ChEBI" id="CHEBI:30616"/>
        <dbReference type="ChEBI" id="CHEBI:57540"/>
        <dbReference type="ChEBI" id="CHEBI:58349"/>
        <dbReference type="ChEBI" id="CHEBI:456216"/>
        <dbReference type="EC" id="2.7.1.23"/>
    </reaction>
</comment>
<evidence type="ECO:0000256" key="6">
    <source>
        <dbReference type="HAMAP-Rule" id="MF_00361"/>
    </source>
</evidence>
<keyword evidence="6" id="KW-0547">Nucleotide-binding</keyword>
<evidence type="ECO:0000256" key="2">
    <source>
        <dbReference type="ARBA" id="ARBA00022777"/>
    </source>
</evidence>
<keyword evidence="3 6" id="KW-0521">NADP</keyword>
<dbReference type="GO" id="GO:0006741">
    <property type="term" value="P:NADP+ biosynthetic process"/>
    <property type="evidence" value="ECO:0007669"/>
    <property type="project" value="UniProtKB-UniRule"/>
</dbReference>
<gene>
    <name evidence="6" type="primary">nadK</name>
    <name evidence="7" type="ORF">IAC57_00845</name>
</gene>
<feature type="binding site" evidence="6">
    <location>
        <position position="58"/>
    </location>
    <ligand>
        <name>NAD(+)</name>
        <dbReference type="ChEBI" id="CHEBI:57540"/>
    </ligand>
</feature>